<proteinExistence type="predicted"/>
<sequence length="162" mass="18072">MLITAVAALALQAQTPPSCDAEAYRQFDFWIGSWDVYAANDQKVGTNVITSEESGCLLVERWTSAQGGTGQSYNFYDPSTDKWRQLWVSAGFLIDYDGGLDEDGAMVLEGTLTPRSGQGATPFRGRWTPMEDGSVQQTFWTHDTDTGTWNVWFDANYRRSTD</sequence>
<evidence type="ECO:0000313" key="2">
    <source>
        <dbReference type="Proteomes" id="UP001595607"/>
    </source>
</evidence>
<dbReference type="Proteomes" id="UP001595607">
    <property type="component" value="Unassembled WGS sequence"/>
</dbReference>
<evidence type="ECO:0008006" key="3">
    <source>
        <dbReference type="Google" id="ProtNLM"/>
    </source>
</evidence>
<accession>A0ABV7MDX2</accession>
<protein>
    <recommendedName>
        <fullName evidence="3">DUF1579 domain-containing protein</fullName>
    </recommendedName>
</protein>
<organism evidence="1 2">
    <name type="scientific">Parvularcula lutaonensis</name>
    <dbReference type="NCBI Taxonomy" id="491923"/>
    <lineage>
        <taxon>Bacteria</taxon>
        <taxon>Pseudomonadati</taxon>
        <taxon>Pseudomonadota</taxon>
        <taxon>Alphaproteobacteria</taxon>
        <taxon>Parvularculales</taxon>
        <taxon>Parvularculaceae</taxon>
        <taxon>Parvularcula</taxon>
    </lineage>
</organism>
<keyword evidence="2" id="KW-1185">Reference proteome</keyword>
<evidence type="ECO:0000313" key="1">
    <source>
        <dbReference type="EMBL" id="MFC3303560.1"/>
    </source>
</evidence>
<gene>
    <name evidence="1" type="ORF">ACFONP_12550</name>
</gene>
<reference evidence="2" key="1">
    <citation type="journal article" date="2019" name="Int. J. Syst. Evol. Microbiol.">
        <title>The Global Catalogue of Microorganisms (GCM) 10K type strain sequencing project: providing services to taxonomists for standard genome sequencing and annotation.</title>
        <authorList>
            <consortium name="The Broad Institute Genomics Platform"/>
            <consortium name="The Broad Institute Genome Sequencing Center for Infectious Disease"/>
            <person name="Wu L."/>
            <person name="Ma J."/>
        </authorList>
    </citation>
    <scope>NUCLEOTIDE SEQUENCE [LARGE SCALE GENOMIC DNA]</scope>
    <source>
        <strain evidence="2">KCTC 22245</strain>
    </source>
</reference>
<comment type="caution">
    <text evidence="1">The sequence shown here is derived from an EMBL/GenBank/DDBJ whole genome shotgun (WGS) entry which is preliminary data.</text>
</comment>
<dbReference type="EMBL" id="JBHRVA010000003">
    <property type="protein sequence ID" value="MFC3303560.1"/>
    <property type="molecule type" value="Genomic_DNA"/>
</dbReference>
<dbReference type="RefSeq" id="WP_189576222.1">
    <property type="nucleotide sequence ID" value="NZ_BMXU01000002.1"/>
</dbReference>
<name>A0ABV7MDX2_9PROT</name>